<evidence type="ECO:0000313" key="2">
    <source>
        <dbReference type="Proteomes" id="UP001153954"/>
    </source>
</evidence>
<evidence type="ECO:0000313" key="1">
    <source>
        <dbReference type="EMBL" id="CAH2108492.1"/>
    </source>
</evidence>
<dbReference type="Proteomes" id="UP001153954">
    <property type="component" value="Unassembled WGS sequence"/>
</dbReference>
<comment type="caution">
    <text evidence="1">The sequence shown here is derived from an EMBL/GenBank/DDBJ whole genome shotgun (WGS) entry which is preliminary data.</text>
</comment>
<name>A0AAU9VB40_EUPED</name>
<dbReference type="AlphaFoldDB" id="A0AAU9VB40"/>
<reference evidence="1" key="1">
    <citation type="submission" date="2022-03" db="EMBL/GenBank/DDBJ databases">
        <authorList>
            <person name="Tunstrom K."/>
        </authorList>
    </citation>
    <scope>NUCLEOTIDE SEQUENCE</scope>
</reference>
<dbReference type="EMBL" id="CAKOGL010000031">
    <property type="protein sequence ID" value="CAH2108492.1"/>
    <property type="molecule type" value="Genomic_DNA"/>
</dbReference>
<accession>A0AAU9VB40</accession>
<protein>
    <submittedName>
        <fullName evidence="1">Uncharacterized protein</fullName>
    </submittedName>
</protein>
<proteinExistence type="predicted"/>
<sequence length="140" mass="16140">MFRRETDCKWKRLLHDPSIKLYAKHQQNVIFYRECVVITKEPNIYIYMVLIFVNAMAQKIERRSKAALEQMRACGIAKKLKFAPHKTSAVVVTCKLKFEIPLLHMDRVDIGMSEEVKLASEGKLGQQLCRNCAGHTTTSL</sequence>
<organism evidence="1 2">
    <name type="scientific">Euphydryas editha</name>
    <name type="common">Edith's checkerspot</name>
    <dbReference type="NCBI Taxonomy" id="104508"/>
    <lineage>
        <taxon>Eukaryota</taxon>
        <taxon>Metazoa</taxon>
        <taxon>Ecdysozoa</taxon>
        <taxon>Arthropoda</taxon>
        <taxon>Hexapoda</taxon>
        <taxon>Insecta</taxon>
        <taxon>Pterygota</taxon>
        <taxon>Neoptera</taxon>
        <taxon>Endopterygota</taxon>
        <taxon>Lepidoptera</taxon>
        <taxon>Glossata</taxon>
        <taxon>Ditrysia</taxon>
        <taxon>Papilionoidea</taxon>
        <taxon>Nymphalidae</taxon>
        <taxon>Nymphalinae</taxon>
        <taxon>Euphydryas</taxon>
    </lineage>
</organism>
<keyword evidence="2" id="KW-1185">Reference proteome</keyword>
<gene>
    <name evidence="1" type="ORF">EEDITHA_LOCUS22425</name>
</gene>